<dbReference type="GeneID" id="91086958"/>
<proteinExistence type="predicted"/>
<feature type="compositionally biased region" description="Basic residues" evidence="1">
    <location>
        <begin position="1"/>
        <end position="16"/>
    </location>
</feature>
<feature type="region of interest" description="Disordered" evidence="1">
    <location>
        <begin position="1"/>
        <end position="35"/>
    </location>
</feature>
<dbReference type="Proteomes" id="UP000094043">
    <property type="component" value="Chromosome 3"/>
</dbReference>
<name>A0AAJ8JSE4_9TREE</name>
<evidence type="ECO:0000313" key="3">
    <source>
        <dbReference type="Proteomes" id="UP000094043"/>
    </source>
</evidence>
<protein>
    <submittedName>
        <fullName evidence="2">Uncharacterized protein</fullName>
    </submittedName>
</protein>
<accession>A0AAJ8JSE4</accession>
<sequence length="120" mass="14038">MNRKKSLVRSNRKGKGKALPLPISGDENENEVEDGDKGERWVGYMFLVQKSEQSERRDIAYVCRREMASDRYYNLHLIMENFQSTRCSLIVSRYVGRDDPREDWLHDYIGYAAAEATERA</sequence>
<gene>
    <name evidence="2" type="ORF">L203_102747</name>
</gene>
<dbReference type="AlphaFoldDB" id="A0AAJ8JSE4"/>
<dbReference type="KEGG" id="cdep:91086958"/>
<evidence type="ECO:0000313" key="2">
    <source>
        <dbReference type="EMBL" id="WVN87564.1"/>
    </source>
</evidence>
<dbReference type="RefSeq" id="XP_066068264.1">
    <property type="nucleotide sequence ID" value="XM_066212167.1"/>
</dbReference>
<reference evidence="2" key="1">
    <citation type="submission" date="2016-06" db="EMBL/GenBank/DDBJ databases">
        <authorList>
            <person name="Cuomo C."/>
            <person name="Litvintseva A."/>
            <person name="Heitman J."/>
            <person name="Chen Y."/>
            <person name="Sun S."/>
            <person name="Springer D."/>
            <person name="Dromer F."/>
            <person name="Young S."/>
            <person name="Zeng Q."/>
            <person name="Chapman S."/>
            <person name="Gujja S."/>
            <person name="Saif S."/>
            <person name="Birren B."/>
        </authorList>
    </citation>
    <scope>NUCLEOTIDE SEQUENCE</scope>
    <source>
        <strain evidence="2">CBS 7841</strain>
    </source>
</reference>
<keyword evidence="3" id="KW-1185">Reference proteome</keyword>
<reference evidence="2" key="2">
    <citation type="journal article" date="2022" name="Elife">
        <title>Obligate sexual reproduction of a homothallic fungus closely related to the Cryptococcus pathogenic species complex.</title>
        <authorList>
            <person name="Passer A.R."/>
            <person name="Clancey S.A."/>
            <person name="Shea T."/>
            <person name="David-Palma M."/>
            <person name="Averette A.F."/>
            <person name="Boekhout T."/>
            <person name="Porcel B.M."/>
            <person name="Nowrousian M."/>
            <person name="Cuomo C.A."/>
            <person name="Sun S."/>
            <person name="Heitman J."/>
            <person name="Coelho M.A."/>
        </authorList>
    </citation>
    <scope>NUCLEOTIDE SEQUENCE</scope>
    <source>
        <strain evidence="2">CBS 7841</strain>
    </source>
</reference>
<reference evidence="2" key="3">
    <citation type="submission" date="2024-01" db="EMBL/GenBank/DDBJ databases">
        <authorList>
            <person name="Coelho M.A."/>
            <person name="David-Palma M."/>
            <person name="Shea T."/>
            <person name="Sun S."/>
            <person name="Cuomo C.A."/>
            <person name="Heitman J."/>
        </authorList>
    </citation>
    <scope>NUCLEOTIDE SEQUENCE</scope>
    <source>
        <strain evidence="2">CBS 7841</strain>
    </source>
</reference>
<organism evidence="2 3">
    <name type="scientific">Cryptococcus depauperatus CBS 7841</name>
    <dbReference type="NCBI Taxonomy" id="1295531"/>
    <lineage>
        <taxon>Eukaryota</taxon>
        <taxon>Fungi</taxon>
        <taxon>Dikarya</taxon>
        <taxon>Basidiomycota</taxon>
        <taxon>Agaricomycotina</taxon>
        <taxon>Tremellomycetes</taxon>
        <taxon>Tremellales</taxon>
        <taxon>Cryptococcaceae</taxon>
        <taxon>Cryptococcus</taxon>
    </lineage>
</organism>
<evidence type="ECO:0000256" key="1">
    <source>
        <dbReference type="SAM" id="MobiDB-lite"/>
    </source>
</evidence>
<dbReference type="EMBL" id="CP143786">
    <property type="protein sequence ID" value="WVN87564.1"/>
    <property type="molecule type" value="Genomic_DNA"/>
</dbReference>